<evidence type="ECO:0000313" key="2">
    <source>
        <dbReference type="EMBL" id="KKM28001.1"/>
    </source>
</evidence>
<organism evidence="2">
    <name type="scientific">marine sediment metagenome</name>
    <dbReference type="NCBI Taxonomy" id="412755"/>
    <lineage>
        <taxon>unclassified sequences</taxon>
        <taxon>metagenomes</taxon>
        <taxon>ecological metagenomes</taxon>
    </lineage>
</organism>
<proteinExistence type="predicted"/>
<accession>A0A0F9IK99</accession>
<comment type="caution">
    <text evidence="2">The sequence shown here is derived from an EMBL/GenBank/DDBJ whole genome shotgun (WGS) entry which is preliminary data.</text>
</comment>
<dbReference type="AlphaFoldDB" id="A0A0F9IK99"/>
<dbReference type="EMBL" id="LAZR01012213">
    <property type="protein sequence ID" value="KKM28001.1"/>
    <property type="molecule type" value="Genomic_DNA"/>
</dbReference>
<evidence type="ECO:0008006" key="3">
    <source>
        <dbReference type="Google" id="ProtNLM"/>
    </source>
</evidence>
<feature type="region of interest" description="Disordered" evidence="1">
    <location>
        <begin position="496"/>
        <end position="520"/>
    </location>
</feature>
<sequence length="520" mass="59673">MKSPNYGDDPQHYKILIAKINEEADFPMHLHQNGYKLAKKSAGSMEFKKDEDRIVLQTARRPITYFNRNDSLDKGHFFKFIMRRSPNFYKAVQSGLEIVDRSYVLQNMELKIERSKTSPKSLENNYNIVPLRNSDYLQVHRSISESTVNSNPFRGRIFNAYHNRDNGGKIANIAFPKYDLEGNPKNYILYNRPYRSKKDNKIKKFRLVLNRKDHYLFHSRPIKDPTKIVFAESGIDLLSYHELHGKPDNFYVSFGGNVYKEKLLFFGQLVEPYLKGGHMELASIMDNDSNGNGFDLKIFGSLINSYNPYIYLESSFRNGDVRVNIHYTDKAGDKLAHHKNILIEKLVSGPRETDLNSFPVKCTGFSDKIVVQFNGNVDLHTLGMERKGNGFKPLLQALNGLYLPFPTQIHKSNGKDWNDDLRASKKAKFRRMGSILPDAMAIGDKIELRTPNGPEGFTNVGIIKGISEKSIECDFGLDYTYAIPYSAIRAHFQRNISPSPERGKENQKTHPKNNNLQNIL</sequence>
<evidence type="ECO:0000256" key="1">
    <source>
        <dbReference type="SAM" id="MobiDB-lite"/>
    </source>
</evidence>
<protein>
    <recommendedName>
        <fullName evidence="3">DUF3991 domain-containing protein</fullName>
    </recommendedName>
</protein>
<gene>
    <name evidence="2" type="ORF">LCGC14_1569070</name>
</gene>
<name>A0A0F9IK99_9ZZZZ</name>
<reference evidence="2" key="1">
    <citation type="journal article" date="2015" name="Nature">
        <title>Complex archaea that bridge the gap between prokaryotes and eukaryotes.</title>
        <authorList>
            <person name="Spang A."/>
            <person name="Saw J.H."/>
            <person name="Jorgensen S.L."/>
            <person name="Zaremba-Niedzwiedzka K."/>
            <person name="Martijn J."/>
            <person name="Lind A.E."/>
            <person name="van Eijk R."/>
            <person name="Schleper C."/>
            <person name="Guy L."/>
            <person name="Ettema T.J."/>
        </authorList>
    </citation>
    <scope>NUCLEOTIDE SEQUENCE</scope>
</reference>